<dbReference type="PROSITE" id="PS50016">
    <property type="entry name" value="ZF_PHD_2"/>
    <property type="match status" value="1"/>
</dbReference>
<evidence type="ECO:0000256" key="3">
    <source>
        <dbReference type="ARBA" id="ARBA00022833"/>
    </source>
</evidence>
<evidence type="ECO:0000256" key="4">
    <source>
        <dbReference type="PROSITE-ProRule" id="PRU00146"/>
    </source>
</evidence>
<dbReference type="InterPro" id="IPR011604">
    <property type="entry name" value="PDDEXK-like_dom_sf"/>
</dbReference>
<keyword evidence="1" id="KW-0479">Metal-binding</keyword>
<dbReference type="PANTHER" id="PTHR46609:SF8">
    <property type="entry name" value="YQAJ VIRAL RECOMBINASE DOMAIN-CONTAINING PROTEIN"/>
    <property type="match status" value="1"/>
</dbReference>
<dbReference type="InterPro" id="IPR013083">
    <property type="entry name" value="Znf_RING/FYVE/PHD"/>
</dbReference>
<dbReference type="PANTHER" id="PTHR46609">
    <property type="entry name" value="EXONUCLEASE, PHAGE-TYPE/RECB, C-TERMINAL DOMAIN-CONTAINING PROTEIN"/>
    <property type="match status" value="1"/>
</dbReference>
<dbReference type="GO" id="GO:0006281">
    <property type="term" value="P:DNA repair"/>
    <property type="evidence" value="ECO:0007669"/>
    <property type="project" value="UniProtKB-ARBA"/>
</dbReference>
<organism evidence="6">
    <name type="scientific">Ixodes ricinus</name>
    <name type="common">Common tick</name>
    <name type="synonym">Acarus ricinus</name>
    <dbReference type="NCBI Taxonomy" id="34613"/>
    <lineage>
        <taxon>Eukaryota</taxon>
        <taxon>Metazoa</taxon>
        <taxon>Ecdysozoa</taxon>
        <taxon>Arthropoda</taxon>
        <taxon>Chelicerata</taxon>
        <taxon>Arachnida</taxon>
        <taxon>Acari</taxon>
        <taxon>Parasitiformes</taxon>
        <taxon>Ixodida</taxon>
        <taxon>Ixodoidea</taxon>
        <taxon>Ixodidae</taxon>
        <taxon>Ixodinae</taxon>
        <taxon>Ixodes</taxon>
    </lineage>
</organism>
<sequence length="223" mass="25337">MGYTKTPNVFNVRWGKENEVKARNRFIADEAPKHRGFEVKMSGLLVDSERPYLGASPDGIVSCGCCDDAVLEIKCPATCANLRIDQAKSVLPYLDNNSARLKEDHAHYAQVQMQMALAKTTRAFFVVYTNVDLSGEEVLFSECFWNTTVSIAEEFYFSFIFPEIHGRELLKKIKDANDMCICKTQKSGSVLRCDACDRAVHMKCVKLRRMPKRWVCSACQLRE</sequence>
<feature type="domain" description="PHD-type" evidence="5">
    <location>
        <begin position="177"/>
        <end position="222"/>
    </location>
</feature>
<evidence type="ECO:0000313" key="7">
    <source>
        <dbReference type="EMBL" id="JAR92580.1"/>
    </source>
</evidence>
<dbReference type="InterPro" id="IPR001965">
    <property type="entry name" value="Znf_PHD"/>
</dbReference>
<keyword evidence="3" id="KW-0862">Zinc</keyword>
<dbReference type="InterPro" id="IPR019786">
    <property type="entry name" value="Zinc_finger_PHD-type_CS"/>
</dbReference>
<dbReference type="InterPro" id="IPR051703">
    <property type="entry name" value="NF-kappa-B_Signaling_Reg"/>
</dbReference>
<dbReference type="SMART" id="SM00249">
    <property type="entry name" value="PHD"/>
    <property type="match status" value="1"/>
</dbReference>
<evidence type="ECO:0000256" key="2">
    <source>
        <dbReference type="ARBA" id="ARBA00022771"/>
    </source>
</evidence>
<dbReference type="CDD" id="cd22343">
    <property type="entry name" value="PDDEXK_lambda_exonuclease-like"/>
    <property type="match status" value="1"/>
</dbReference>
<dbReference type="EMBL" id="GEGO01002824">
    <property type="protein sequence ID" value="JAR92580.1"/>
    <property type="molecule type" value="Transcribed_RNA"/>
</dbReference>
<dbReference type="InterPro" id="IPR019787">
    <property type="entry name" value="Znf_PHD-finger"/>
</dbReference>
<dbReference type="InterPro" id="IPR011011">
    <property type="entry name" value="Znf_FYVE_PHD"/>
</dbReference>
<dbReference type="Pfam" id="PF09588">
    <property type="entry name" value="YqaJ"/>
    <property type="match status" value="1"/>
</dbReference>
<dbReference type="InterPro" id="IPR011335">
    <property type="entry name" value="Restrct_endonuc-II-like"/>
</dbReference>
<dbReference type="SUPFAM" id="SSF57903">
    <property type="entry name" value="FYVE/PHD zinc finger"/>
    <property type="match status" value="1"/>
</dbReference>
<evidence type="ECO:0000256" key="1">
    <source>
        <dbReference type="ARBA" id="ARBA00022723"/>
    </source>
</evidence>
<dbReference type="GO" id="GO:0008270">
    <property type="term" value="F:zinc ion binding"/>
    <property type="evidence" value="ECO:0007669"/>
    <property type="project" value="UniProtKB-KW"/>
</dbReference>
<accession>A0A131XPW1</accession>
<evidence type="ECO:0000259" key="5">
    <source>
        <dbReference type="PROSITE" id="PS50016"/>
    </source>
</evidence>
<dbReference type="PROSITE" id="PS01359">
    <property type="entry name" value="ZF_PHD_1"/>
    <property type="match status" value="1"/>
</dbReference>
<keyword evidence="2 4" id="KW-0863">Zinc-finger</keyword>
<name>A0A131XPW1_IXORI</name>
<dbReference type="AlphaFoldDB" id="A0A131XPW1"/>
<dbReference type="EMBL" id="GEFM01006362">
    <property type="protein sequence ID" value="JAP69434.1"/>
    <property type="molecule type" value="mRNA"/>
</dbReference>
<dbReference type="Gene3D" id="3.90.320.10">
    <property type="match status" value="1"/>
</dbReference>
<dbReference type="InterPro" id="IPR019080">
    <property type="entry name" value="YqaJ_viral_recombinase"/>
</dbReference>
<dbReference type="Pfam" id="PF00628">
    <property type="entry name" value="PHD"/>
    <property type="match status" value="1"/>
</dbReference>
<dbReference type="SUPFAM" id="SSF52980">
    <property type="entry name" value="Restriction endonuclease-like"/>
    <property type="match status" value="1"/>
</dbReference>
<proteinExistence type="evidence at transcript level"/>
<reference evidence="6" key="1">
    <citation type="submission" date="2016-02" db="EMBL/GenBank/DDBJ databases">
        <title>RNAseq analyses of the midgut from blood- or serum-fed Ixodes ricinus ticks.</title>
        <authorList>
            <person name="Perner J."/>
            <person name="Provaznik J."/>
            <person name="Schrenkova J."/>
            <person name="Urbanova V."/>
            <person name="Ribeiro J.M."/>
            <person name="Kopacek P."/>
        </authorList>
    </citation>
    <scope>NUCLEOTIDE SEQUENCE</scope>
    <source>
        <tissue evidence="6">Gut</tissue>
    </source>
</reference>
<dbReference type="Gene3D" id="3.30.40.10">
    <property type="entry name" value="Zinc/RING finger domain, C3HC4 (zinc finger)"/>
    <property type="match status" value="1"/>
</dbReference>
<reference evidence="7" key="2">
    <citation type="journal article" date="2018" name="PLoS Negl. Trop. Dis.">
        <title>Sialome diversity of ticks revealed by RNAseq of single tick salivary glands.</title>
        <authorList>
            <person name="Perner J."/>
            <person name="Kropackova S."/>
            <person name="Kopacek P."/>
            <person name="Ribeiro J.M."/>
        </authorList>
    </citation>
    <scope>NUCLEOTIDE SEQUENCE</scope>
    <source>
        <strain evidence="7">Siblings of single egg batch collected in Ceske Budejovice</strain>
        <tissue evidence="7">Salivary glands</tissue>
    </source>
</reference>
<evidence type="ECO:0000313" key="6">
    <source>
        <dbReference type="EMBL" id="JAP69434.1"/>
    </source>
</evidence>
<protein>
    <submittedName>
        <fullName evidence="7">Putative conserved proteinconserved protein</fullName>
    </submittedName>
    <submittedName>
        <fullName evidence="6">Putative is4eu-1 bf</fullName>
    </submittedName>
</protein>